<feature type="binding site" evidence="13">
    <location>
        <begin position="263"/>
        <end position="265"/>
    </location>
    <ligand>
        <name>substrate</name>
    </ligand>
</feature>
<evidence type="ECO:0000313" key="17">
    <source>
        <dbReference type="Proteomes" id="UP000071561"/>
    </source>
</evidence>
<dbReference type="EC" id="2.4.2.19" evidence="5"/>
<dbReference type="PATRIC" id="fig|188932.3.peg.3425"/>
<dbReference type="KEGG" id="pcm:AY601_3289"/>
<dbReference type="PIRSF" id="PIRSF006250">
    <property type="entry name" value="NadC_ModD"/>
    <property type="match status" value="1"/>
</dbReference>
<feature type="binding site" evidence="13">
    <location>
        <begin position="130"/>
        <end position="132"/>
    </location>
    <ligand>
        <name>substrate</name>
    </ligand>
</feature>
<dbReference type="Gene3D" id="3.20.20.70">
    <property type="entry name" value="Aldolase class I"/>
    <property type="match status" value="1"/>
</dbReference>
<dbReference type="FunFam" id="3.20.20.70:FF:000030">
    <property type="entry name" value="Nicotinate-nucleotide pyrophosphorylase, carboxylating"/>
    <property type="match status" value="1"/>
</dbReference>
<gene>
    <name evidence="16" type="ORF">AY601_3289</name>
</gene>
<dbReference type="NCBIfam" id="TIGR00078">
    <property type="entry name" value="nadC"/>
    <property type="match status" value="1"/>
</dbReference>
<dbReference type="EMBL" id="CP014504">
    <property type="protein sequence ID" value="AMQ00160.1"/>
    <property type="molecule type" value="Genomic_DNA"/>
</dbReference>
<evidence type="ECO:0000259" key="15">
    <source>
        <dbReference type="Pfam" id="PF02749"/>
    </source>
</evidence>
<dbReference type="SUPFAM" id="SSF51690">
    <property type="entry name" value="Nicotinate/Quinolinate PRTase C-terminal domain-like"/>
    <property type="match status" value="1"/>
</dbReference>
<dbReference type="Pfam" id="PF02749">
    <property type="entry name" value="QRPTase_N"/>
    <property type="match status" value="1"/>
</dbReference>
<dbReference type="GO" id="GO:0005737">
    <property type="term" value="C:cytoplasm"/>
    <property type="evidence" value="ECO:0007669"/>
    <property type="project" value="TreeGrafter"/>
</dbReference>
<dbReference type="InterPro" id="IPR004393">
    <property type="entry name" value="NadC"/>
</dbReference>
<organism evidence="16 17">
    <name type="scientific">Pedobacter cryoconitis</name>
    <dbReference type="NCBI Taxonomy" id="188932"/>
    <lineage>
        <taxon>Bacteria</taxon>
        <taxon>Pseudomonadati</taxon>
        <taxon>Bacteroidota</taxon>
        <taxon>Sphingobacteriia</taxon>
        <taxon>Sphingobacteriales</taxon>
        <taxon>Sphingobacteriaceae</taxon>
        <taxon>Pedobacter</taxon>
    </lineage>
</organism>
<evidence type="ECO:0000259" key="14">
    <source>
        <dbReference type="Pfam" id="PF01729"/>
    </source>
</evidence>
<dbReference type="PANTHER" id="PTHR32179">
    <property type="entry name" value="NICOTINATE-NUCLEOTIDE PYROPHOSPHORYLASE [CARBOXYLATING]"/>
    <property type="match status" value="1"/>
</dbReference>
<dbReference type="InterPro" id="IPR022412">
    <property type="entry name" value="Quinolinate_PRibosylTrfase_N"/>
</dbReference>
<comment type="similarity">
    <text evidence="3 12">Belongs to the NadC/ModD family.</text>
</comment>
<feature type="binding site" evidence="13">
    <location>
        <position position="164"/>
    </location>
    <ligand>
        <name>substrate</name>
    </ligand>
</feature>
<dbReference type="FunFam" id="3.90.1170.20:FF:000001">
    <property type="entry name" value="Nicotinate-nucleotide diphosphorylase (Carboxylating)"/>
    <property type="match status" value="1"/>
</dbReference>
<dbReference type="InterPro" id="IPR037128">
    <property type="entry name" value="Quinolinate_PRibosylTase_N_sf"/>
</dbReference>
<reference evidence="16 17" key="1">
    <citation type="submission" date="2016-03" db="EMBL/GenBank/DDBJ databases">
        <title>Complete genome sequence of Pedobacter cryoconitis PAMC 27485.</title>
        <authorList>
            <person name="Lee J."/>
            <person name="Kim O.-S."/>
        </authorList>
    </citation>
    <scope>NUCLEOTIDE SEQUENCE [LARGE SCALE GENOMIC DNA]</scope>
    <source>
        <strain evidence="16 17">PAMC 27485</strain>
    </source>
</reference>
<evidence type="ECO:0000256" key="1">
    <source>
        <dbReference type="ARBA" id="ARBA00003237"/>
    </source>
</evidence>
<proteinExistence type="inferred from homology"/>
<evidence type="ECO:0000256" key="3">
    <source>
        <dbReference type="ARBA" id="ARBA00009400"/>
    </source>
</evidence>
<dbReference type="InterPro" id="IPR036068">
    <property type="entry name" value="Nicotinate_pribotase-like_C"/>
</dbReference>
<dbReference type="RefSeq" id="WP_068402930.1">
    <property type="nucleotide sequence ID" value="NZ_CP014504.1"/>
</dbReference>
<feature type="binding site" evidence="13">
    <location>
        <position position="219"/>
    </location>
    <ligand>
        <name>substrate</name>
    </ligand>
</feature>
<evidence type="ECO:0000256" key="7">
    <source>
        <dbReference type="ARBA" id="ARBA00022676"/>
    </source>
</evidence>
<evidence type="ECO:0000256" key="2">
    <source>
        <dbReference type="ARBA" id="ARBA00004893"/>
    </source>
</evidence>
<evidence type="ECO:0000256" key="4">
    <source>
        <dbReference type="ARBA" id="ARBA00011218"/>
    </source>
</evidence>
<evidence type="ECO:0000256" key="5">
    <source>
        <dbReference type="ARBA" id="ARBA00011944"/>
    </source>
</evidence>
<name>A0A127VFW0_9SPHI</name>
<evidence type="ECO:0000256" key="8">
    <source>
        <dbReference type="ARBA" id="ARBA00022679"/>
    </source>
</evidence>
<dbReference type="Pfam" id="PF01729">
    <property type="entry name" value="QRPTase_C"/>
    <property type="match status" value="1"/>
</dbReference>
<evidence type="ECO:0000313" key="16">
    <source>
        <dbReference type="EMBL" id="AMQ00160.1"/>
    </source>
</evidence>
<dbReference type="GO" id="GO:0009435">
    <property type="term" value="P:NAD+ biosynthetic process"/>
    <property type="evidence" value="ECO:0007669"/>
    <property type="project" value="UniProtKB-UniPathway"/>
</dbReference>
<dbReference type="InterPro" id="IPR013785">
    <property type="entry name" value="Aldolase_TIM"/>
</dbReference>
<feature type="domain" description="Quinolinate phosphoribosyl transferase C-terminal" evidence="14">
    <location>
        <begin position="109"/>
        <end position="278"/>
    </location>
</feature>
<keyword evidence="6" id="KW-0662">Pyridine nucleotide biosynthesis</keyword>
<keyword evidence="17" id="KW-1185">Reference proteome</keyword>
<comment type="pathway">
    <text evidence="2">Cofactor biosynthesis; NAD(+) biosynthesis; nicotinate D-ribonucleotide from quinolinate: step 1/1.</text>
</comment>
<dbReference type="Gene3D" id="3.90.1170.20">
    <property type="entry name" value="Quinolinate phosphoribosyl transferase, N-terminal domain"/>
    <property type="match status" value="1"/>
</dbReference>
<feature type="binding site" evidence="13">
    <location>
        <position position="154"/>
    </location>
    <ligand>
        <name>substrate</name>
    </ligand>
</feature>
<comment type="function">
    <text evidence="1">Involved in the catabolism of quinolinic acid (QA).</text>
</comment>
<accession>A0A127VFW0</accession>
<protein>
    <recommendedName>
        <fullName evidence="11">Probable nicotinate-nucleotide pyrophosphorylase [carboxylating]</fullName>
        <ecNumber evidence="5">2.4.2.19</ecNumber>
    </recommendedName>
    <alternativeName>
        <fullName evidence="9">Quinolinate phosphoribosyltransferase [decarboxylating]</fullName>
    </alternativeName>
</protein>
<dbReference type="UniPathway" id="UPA00253">
    <property type="reaction ID" value="UER00331"/>
</dbReference>
<dbReference type="SUPFAM" id="SSF54675">
    <property type="entry name" value="Nicotinate/Quinolinate PRTase N-terminal domain-like"/>
    <property type="match status" value="1"/>
</dbReference>
<dbReference type="GO" id="GO:0004514">
    <property type="term" value="F:nicotinate-nucleotide diphosphorylase (carboxylating) activity"/>
    <property type="evidence" value="ECO:0007669"/>
    <property type="project" value="UniProtKB-EC"/>
</dbReference>
<dbReference type="GO" id="GO:0034213">
    <property type="term" value="P:quinolinate catabolic process"/>
    <property type="evidence" value="ECO:0007669"/>
    <property type="project" value="TreeGrafter"/>
</dbReference>
<feature type="binding site" evidence="13">
    <location>
        <position position="97"/>
    </location>
    <ligand>
        <name>substrate</name>
    </ligand>
</feature>
<dbReference type="PANTHER" id="PTHR32179:SF3">
    <property type="entry name" value="NICOTINATE-NUCLEOTIDE PYROPHOSPHORYLASE [CARBOXYLATING]"/>
    <property type="match status" value="1"/>
</dbReference>
<evidence type="ECO:0000256" key="13">
    <source>
        <dbReference type="PIRSR" id="PIRSR006250-1"/>
    </source>
</evidence>
<feature type="binding site" evidence="13">
    <location>
        <begin position="242"/>
        <end position="244"/>
    </location>
    <ligand>
        <name>substrate</name>
    </ligand>
</feature>
<keyword evidence="7 12" id="KW-0328">Glycosyltransferase</keyword>
<feature type="domain" description="Quinolinate phosphoribosyl transferase N-terminal" evidence="15">
    <location>
        <begin position="22"/>
        <end position="107"/>
    </location>
</feature>
<dbReference type="InterPro" id="IPR027277">
    <property type="entry name" value="NadC/ModD"/>
</dbReference>
<evidence type="ECO:0000256" key="9">
    <source>
        <dbReference type="ARBA" id="ARBA00033102"/>
    </source>
</evidence>
<evidence type="ECO:0000256" key="6">
    <source>
        <dbReference type="ARBA" id="ARBA00022642"/>
    </source>
</evidence>
<comment type="subunit">
    <text evidence="4">Hexamer formed by 3 homodimers.</text>
</comment>
<comment type="catalytic activity">
    <reaction evidence="10">
        <text>nicotinate beta-D-ribonucleotide + CO2 + diphosphate = quinolinate + 5-phospho-alpha-D-ribose 1-diphosphate + 2 H(+)</text>
        <dbReference type="Rhea" id="RHEA:12733"/>
        <dbReference type="ChEBI" id="CHEBI:15378"/>
        <dbReference type="ChEBI" id="CHEBI:16526"/>
        <dbReference type="ChEBI" id="CHEBI:29959"/>
        <dbReference type="ChEBI" id="CHEBI:33019"/>
        <dbReference type="ChEBI" id="CHEBI:57502"/>
        <dbReference type="ChEBI" id="CHEBI:58017"/>
        <dbReference type="EC" id="2.4.2.19"/>
    </reaction>
</comment>
<dbReference type="CDD" id="cd01572">
    <property type="entry name" value="QPRTase"/>
    <property type="match status" value="1"/>
</dbReference>
<dbReference type="Proteomes" id="UP000071561">
    <property type="component" value="Chromosome"/>
</dbReference>
<dbReference type="AlphaFoldDB" id="A0A127VFW0"/>
<keyword evidence="8 12" id="KW-0808">Transferase</keyword>
<feature type="binding site" evidence="13">
    <location>
        <position position="197"/>
    </location>
    <ligand>
        <name>substrate</name>
    </ligand>
</feature>
<evidence type="ECO:0000256" key="11">
    <source>
        <dbReference type="ARBA" id="ARBA00069173"/>
    </source>
</evidence>
<dbReference type="OrthoDB" id="9782546at2"/>
<evidence type="ECO:0000256" key="12">
    <source>
        <dbReference type="PIRNR" id="PIRNR006250"/>
    </source>
</evidence>
<dbReference type="InterPro" id="IPR002638">
    <property type="entry name" value="Quinolinate_PRibosylTrfase_C"/>
</dbReference>
<evidence type="ECO:0000256" key="10">
    <source>
        <dbReference type="ARBA" id="ARBA00047445"/>
    </source>
</evidence>
<sequence>MDKKLIDLFIENAIAEDLGDGDHTSMSTIPAGTTGRAKLLVKEDGILAGVALALEIFNQVDSTLQTEVFLNDGDAVKYGDIAFTVAGSSHAILLAERLVLNCMQRMSGIATKTNHVVNLLLPYQTKILDTRKTTPGMRYLEKWAVRIGGGVNHRIGLYDMILIKDNHVDYAGGISNAITAANQYLADSGKKLEIEIEVRNLEELAQVLNTGKVNRIMLDNFSFADLKQAVKLIDHQFTTEASGGITEENITEYAACGVDFISMGALTHSVKSLDMSLKAY</sequence>